<feature type="domain" description="F-box" evidence="1">
    <location>
        <begin position="31"/>
        <end position="88"/>
    </location>
</feature>
<name>A0A8H2WK15_9AGAM</name>
<dbReference type="InterPro" id="IPR001810">
    <property type="entry name" value="F-box_dom"/>
</dbReference>
<protein>
    <recommendedName>
        <fullName evidence="1">F-box domain-containing protein</fullName>
    </recommendedName>
</protein>
<reference evidence="2" key="1">
    <citation type="submission" date="2021-01" db="EMBL/GenBank/DDBJ databases">
        <authorList>
            <person name="Kaushik A."/>
        </authorList>
    </citation>
    <scope>NUCLEOTIDE SEQUENCE</scope>
    <source>
        <strain evidence="2">AG1-1A</strain>
    </source>
</reference>
<dbReference type="SUPFAM" id="SSF81383">
    <property type="entry name" value="F-box domain"/>
    <property type="match status" value="1"/>
</dbReference>
<proteinExistence type="predicted"/>
<dbReference type="AlphaFoldDB" id="A0A8H2WK15"/>
<evidence type="ECO:0000259" key="1">
    <source>
        <dbReference type="Pfam" id="PF12937"/>
    </source>
</evidence>
<dbReference type="Pfam" id="PF12937">
    <property type="entry name" value="F-box-like"/>
    <property type="match status" value="1"/>
</dbReference>
<evidence type="ECO:0000313" key="3">
    <source>
        <dbReference type="Proteomes" id="UP000663840"/>
    </source>
</evidence>
<organism evidence="2 3">
    <name type="scientific">Rhizoctonia solani</name>
    <dbReference type="NCBI Taxonomy" id="456999"/>
    <lineage>
        <taxon>Eukaryota</taxon>
        <taxon>Fungi</taxon>
        <taxon>Dikarya</taxon>
        <taxon>Basidiomycota</taxon>
        <taxon>Agaricomycotina</taxon>
        <taxon>Agaricomycetes</taxon>
        <taxon>Cantharellales</taxon>
        <taxon>Ceratobasidiaceae</taxon>
        <taxon>Rhizoctonia</taxon>
    </lineage>
</organism>
<evidence type="ECO:0000313" key="2">
    <source>
        <dbReference type="EMBL" id="CAE6392336.1"/>
    </source>
</evidence>
<accession>A0A8H2WK15</accession>
<dbReference type="InterPro" id="IPR036047">
    <property type="entry name" value="F-box-like_dom_sf"/>
</dbReference>
<dbReference type="SUPFAM" id="SSF52047">
    <property type="entry name" value="RNI-like"/>
    <property type="match status" value="1"/>
</dbReference>
<dbReference type="Proteomes" id="UP000663840">
    <property type="component" value="Unassembled WGS sequence"/>
</dbReference>
<gene>
    <name evidence="2" type="ORF">RDB_LOCUS31257</name>
</gene>
<dbReference type="EMBL" id="CAJMWR010000645">
    <property type="protein sequence ID" value="CAE6392336.1"/>
    <property type="molecule type" value="Genomic_DNA"/>
</dbReference>
<sequence length="490" mass="54844">MSDSIAHDALGEINKDSIELRKHRNSLQAVSRLPEDLLIEVFTIINSPMHAGSVEFPPIHFVHMVSQVCSQWRRTCLNNPLLWAHIYIKAFPLSSFADLCITRAKNAPITLNVTSSRQKLTVVIWKRLLKSLENRGIGTHRWKALVIRVSDFEVFPHLIEHLASYPTPNLESIFCATQTHRYFAESHPNRRPSSVPFLTDQPTLSNLSLPGLSSVVLKRVHLAHLFERNPPISFTRLTRLHLVEAGLGHYAPDAFALLLSSHPSLEEVSLNEHTYFQDDDSKSWSTIPPVTFSFLRRLKLMVTDLYSSSGGMGLRWMNRFLQSIDAPGLNQLILIAPSVVPNTANEELVDVISTGHTFNRANTNGSNPSSKLLYPALRYLGAIFPLPKDSRLYMAESMLTALPSLTHLRILSEDIAVLDRAPRCSSSLTHLFIQNSVFPKELGNILHRRQEAGLPIRTLGILGGKDVIGLPTAVELKRYDGSQAGDFLDL</sequence>
<comment type="caution">
    <text evidence="2">The sequence shown here is derived from an EMBL/GenBank/DDBJ whole genome shotgun (WGS) entry which is preliminary data.</text>
</comment>
<dbReference type="Gene3D" id="1.20.1280.50">
    <property type="match status" value="1"/>
</dbReference>